<name>A0ABY3MG57_AERVE</name>
<proteinExistence type="predicted"/>
<gene>
    <name evidence="2" type="ORF">CJF24_20750</name>
</gene>
<protein>
    <submittedName>
        <fullName evidence="2">Uncharacterized protein</fullName>
    </submittedName>
</protein>
<dbReference type="RefSeq" id="WP_115578149.1">
    <property type="nucleotide sequence ID" value="NZ_NMUS01000090.1"/>
</dbReference>
<organism evidence="2 3">
    <name type="scientific">Aeromonas veronii</name>
    <dbReference type="NCBI Taxonomy" id="654"/>
    <lineage>
        <taxon>Bacteria</taxon>
        <taxon>Pseudomonadati</taxon>
        <taxon>Pseudomonadota</taxon>
        <taxon>Gammaproteobacteria</taxon>
        <taxon>Aeromonadales</taxon>
        <taxon>Aeromonadaceae</taxon>
        <taxon>Aeromonas</taxon>
    </lineage>
</organism>
<accession>A0ABY3MG57</accession>
<reference evidence="2 3" key="1">
    <citation type="submission" date="2017-08" db="EMBL/GenBank/DDBJ databases">
        <title>Aeromonas veronii bv sobria strain NS22 whole genome sequencing.</title>
        <authorList>
            <person name="Katharios P."/>
            <person name="Ha V.Q."/>
            <person name="Smyrli M."/>
        </authorList>
    </citation>
    <scope>NUCLEOTIDE SEQUENCE [LARGE SCALE GENOMIC DNA]</scope>
    <source>
        <strain evidence="2 3">NS22</strain>
    </source>
</reference>
<feature type="transmembrane region" description="Helical" evidence="1">
    <location>
        <begin position="53"/>
        <end position="75"/>
    </location>
</feature>
<keyword evidence="1" id="KW-1133">Transmembrane helix</keyword>
<evidence type="ECO:0000313" key="3">
    <source>
        <dbReference type="Proteomes" id="UP000323129"/>
    </source>
</evidence>
<dbReference type="EMBL" id="NQMC01000100">
    <property type="protein sequence ID" value="TYD40376.1"/>
    <property type="molecule type" value="Genomic_DNA"/>
</dbReference>
<feature type="transmembrane region" description="Helical" evidence="1">
    <location>
        <begin position="20"/>
        <end position="38"/>
    </location>
</feature>
<comment type="caution">
    <text evidence="2">The sequence shown here is derived from an EMBL/GenBank/DDBJ whole genome shotgun (WGS) entry which is preliminary data.</text>
</comment>
<feature type="transmembrane region" description="Helical" evidence="1">
    <location>
        <begin position="96"/>
        <end position="116"/>
    </location>
</feature>
<sequence>MGNPDNTPTTNTVHSETVRVVLYLILILCILLYVYSSLHTPSGLPSWIVDNLLGIKCVLTGCLGGTLYCLRAVYLNRCVRNSWDPRWLPWYYLRPLTSAVCGLTAYLCLRAGLIVLDASQQDSAAGDYGYLVFALFAGINVDRFMAKMEELGQSLFGIELSRTAKESSQEKTKPEE</sequence>
<dbReference type="Proteomes" id="UP000323129">
    <property type="component" value="Unassembled WGS sequence"/>
</dbReference>
<keyword evidence="1" id="KW-0812">Transmembrane</keyword>
<evidence type="ECO:0000256" key="1">
    <source>
        <dbReference type="SAM" id="Phobius"/>
    </source>
</evidence>
<evidence type="ECO:0000313" key="2">
    <source>
        <dbReference type="EMBL" id="TYD40376.1"/>
    </source>
</evidence>
<keyword evidence="3" id="KW-1185">Reference proteome</keyword>
<feature type="transmembrane region" description="Helical" evidence="1">
    <location>
        <begin position="128"/>
        <end position="146"/>
    </location>
</feature>
<keyword evidence="1" id="KW-0472">Membrane</keyword>